<dbReference type="PANTHER" id="PTHR12338:SF8">
    <property type="entry name" value="HEME_HEMOPEXIN-BINDING PROTEIN"/>
    <property type="match status" value="1"/>
</dbReference>
<feature type="compositionally biased region" description="Polar residues" evidence="5">
    <location>
        <begin position="338"/>
        <end position="349"/>
    </location>
</feature>
<keyword evidence="4" id="KW-0175">Coiled coil</keyword>
<feature type="compositionally biased region" description="Low complexity" evidence="5">
    <location>
        <begin position="1812"/>
        <end position="1826"/>
    </location>
</feature>
<dbReference type="Gene3D" id="2.160.20.10">
    <property type="entry name" value="Single-stranded right-handed beta-helix, Pectin lyase-like"/>
    <property type="match status" value="1"/>
</dbReference>
<dbReference type="InterPro" id="IPR050909">
    <property type="entry name" value="Bact_Autotransporter_VF"/>
</dbReference>
<dbReference type="EMBL" id="JABBZE010000296">
    <property type="protein sequence ID" value="NMU92079.1"/>
    <property type="molecule type" value="Genomic_DNA"/>
</dbReference>
<evidence type="ECO:0000256" key="1">
    <source>
        <dbReference type="ARBA" id="ARBA00004613"/>
    </source>
</evidence>
<dbReference type="RefSeq" id="WP_169537281.1">
    <property type="nucleotide sequence ID" value="NZ_JABBZE010000296.1"/>
</dbReference>
<feature type="region of interest" description="Disordered" evidence="5">
    <location>
        <begin position="1786"/>
        <end position="1851"/>
    </location>
</feature>
<dbReference type="InterPro" id="IPR012334">
    <property type="entry name" value="Pectin_lyas_fold"/>
</dbReference>
<dbReference type="NCBIfam" id="TIGR01901">
    <property type="entry name" value="adhes_NPXG"/>
    <property type="match status" value="1"/>
</dbReference>
<reference evidence="7 8" key="1">
    <citation type="submission" date="2020-04" db="EMBL/GenBank/DDBJ databases">
        <title>Achromobacter ruhlandii genome sequencing and assembly.</title>
        <authorList>
            <person name="Martins R.C.R."/>
            <person name="Perdigao-Neto L.V."/>
            <person name="Levin A.S.S."/>
            <person name="Costa S.F."/>
        </authorList>
    </citation>
    <scope>NUCLEOTIDE SEQUENCE [LARGE SCALE GENOMIC DNA]</scope>
    <source>
        <strain evidence="7 8">9035ralo</strain>
    </source>
</reference>
<keyword evidence="3" id="KW-0732">Signal</keyword>
<evidence type="ECO:0000313" key="7">
    <source>
        <dbReference type="EMBL" id="NMU92079.1"/>
    </source>
</evidence>
<name>A0A848NFD8_9BURK</name>
<dbReference type="SMART" id="SM00912">
    <property type="entry name" value="Haemagg_act"/>
    <property type="match status" value="1"/>
</dbReference>
<evidence type="ECO:0000259" key="6">
    <source>
        <dbReference type="SMART" id="SM00912"/>
    </source>
</evidence>
<dbReference type="InterPro" id="IPR008638">
    <property type="entry name" value="FhaB/CdiA-like_TPS"/>
</dbReference>
<gene>
    <name evidence="7" type="ORF">HGQ98_20735</name>
</gene>
<organism evidence="7 8">
    <name type="scientific">Achromobacter ruhlandii</name>
    <dbReference type="NCBI Taxonomy" id="72557"/>
    <lineage>
        <taxon>Bacteria</taxon>
        <taxon>Pseudomonadati</taxon>
        <taxon>Pseudomonadota</taxon>
        <taxon>Betaproteobacteria</taxon>
        <taxon>Burkholderiales</taxon>
        <taxon>Alcaligenaceae</taxon>
        <taxon>Achromobacter</taxon>
    </lineage>
</organism>
<evidence type="ECO:0000256" key="3">
    <source>
        <dbReference type="ARBA" id="ARBA00022729"/>
    </source>
</evidence>
<feature type="region of interest" description="Disordered" evidence="5">
    <location>
        <begin position="338"/>
        <end position="357"/>
    </location>
</feature>
<feature type="domain" description="Filamentous haemagglutinin FhaB/tRNA nuclease CdiA-like TPS" evidence="6">
    <location>
        <begin position="151"/>
        <end position="255"/>
    </location>
</feature>
<feature type="region of interest" description="Disordered" evidence="5">
    <location>
        <begin position="62"/>
        <end position="84"/>
    </location>
</feature>
<feature type="compositionally biased region" description="Basic residues" evidence="5">
    <location>
        <begin position="1827"/>
        <end position="1840"/>
    </location>
</feature>
<dbReference type="SUPFAM" id="SSF51126">
    <property type="entry name" value="Pectin lyase-like"/>
    <property type="match status" value="1"/>
</dbReference>
<dbReference type="Proteomes" id="UP000542405">
    <property type="component" value="Unassembled WGS sequence"/>
</dbReference>
<evidence type="ECO:0000313" key="8">
    <source>
        <dbReference type="Proteomes" id="UP000542405"/>
    </source>
</evidence>
<proteinExistence type="predicted"/>
<comment type="subcellular location">
    <subcellularLocation>
        <location evidence="1">Secreted</location>
    </subcellularLocation>
</comment>
<feature type="non-terminal residue" evidence="7">
    <location>
        <position position="1851"/>
    </location>
</feature>
<accession>A0A848NFD8</accession>
<feature type="coiled-coil region" evidence="4">
    <location>
        <begin position="84"/>
        <end position="111"/>
    </location>
</feature>
<evidence type="ECO:0000256" key="5">
    <source>
        <dbReference type="SAM" id="MobiDB-lite"/>
    </source>
</evidence>
<keyword evidence="2" id="KW-0964">Secreted</keyword>
<dbReference type="Pfam" id="PF05860">
    <property type="entry name" value="TPS"/>
    <property type="match status" value="1"/>
</dbReference>
<evidence type="ECO:0000256" key="2">
    <source>
        <dbReference type="ARBA" id="ARBA00022525"/>
    </source>
</evidence>
<comment type="caution">
    <text evidence="7">The sequence shown here is derived from an EMBL/GenBank/DDBJ whole genome shotgun (WGS) entry which is preliminary data.</text>
</comment>
<dbReference type="InterPro" id="IPR011050">
    <property type="entry name" value="Pectin_lyase_fold/virulence"/>
</dbReference>
<protein>
    <submittedName>
        <fullName evidence="7">Filamentous hemagglutinin N-terminal domain-containing protein</fullName>
    </submittedName>
</protein>
<dbReference type="GO" id="GO:0005576">
    <property type="term" value="C:extracellular region"/>
    <property type="evidence" value="ECO:0007669"/>
    <property type="project" value="UniProtKB-SubCell"/>
</dbReference>
<dbReference type="PANTHER" id="PTHR12338">
    <property type="entry name" value="AUTOTRANSPORTER"/>
    <property type="match status" value="1"/>
</dbReference>
<evidence type="ECO:0000256" key="4">
    <source>
        <dbReference type="SAM" id="Coils"/>
    </source>
</evidence>
<sequence>MPSRSHALAPRSSPRRSRRPAWRLTPVTQALAVLLVAGGWSGAAQAQPRAFSPGWFADKGAVQSTAQRTGRMPDGSLAGIGNSARQQAQSRQQLQRSLDNLNRTAAAVAAQQAAQAAARAAAAANGTDVPDGLARGGLWIAEGAQAKWEGANKPTTGTDGGRQLVTIEQTQSRAILNWDTFNVGRNTTLRFKQGADDAVLNRVVGAAARPSQIQGAIQADGTVMVVNQNGVIFSGTSQVNARNLVVAAATMSDAQFRERGIYADADGTIPTFKDALGKIEVQAGARLATATPGSATRGGGYVLLAGKEVRNAGEISTPQGQALLAAGDSFIIRRGQGSDSNIASTTRGNEAQAAGAGQVRNTGLIQAPQGDVTLTAQRVEQAGVLVSTTSVDARGTIHLDARGNGAAVTLAEGAVSAILVDASLTTALDGQRASLLQPAVGGNTALIAGDEFRRDLSLLRISSQGTVDFQGGSLSLATGGQVAVKADGRALVRDGARIDVGGAVGVIVSMESNNLKINLQGNEQRDAPINRDSKLLNNSEVWLDRRDLVRLAAGSGGNDADRWYTAGGLLEVGGYLGTLGVPVSHWLAQGGVVRFDGAEVVTQAGSAINLSGGTLDVQSGEIRQSWLRGEDGRLYLADRAPGDLLYSGLYRGYEAVSRRWGENATRRFYNPLIAPPTRYESGYTVGRDAGALVVSTRNAVLDGDVISDTYQGDRQTRAPVTGQDGYSQSHRNAARAAQFVVGTYKPFYDTAGNFLRYQLGAGGAAAEVVVGRDLAGRSAGLDLGDALPADLKGKVFLDADRLNGFGLGAIRLAATRAVRVDAGLRSADGGEITLYAPTVDINADLVSRGGLIQAGNTLRQPGTAGRLEDVSLLPTNNAKAALRVAGDVVLDARGVWSNLKEDPSAQRGLALIDGGRVSLRGTGDVALAAGSLIDVSSGAALLTSGALQGGRGGSVTLEANAVSTQPASGGQVALAGAVRGYGVGGGGAFSLAGGGALVLGGPADGLAADAVRLDPSLFQAGFASYDLNGHGGLRVADGADIAVAMPVWRMRREGGALPRTGTDPAEALSLWTPPLYTEDPKRGKLTQRGGASLALRSDRDALGGVLGIGAGARLAVDPGQSIRLAGGDQITVLGRLVAPGGLISILDTRVDSQQNYTPKANGRSVWIGEKGVLDVAGDSHVALATDGRRYGVARAGGSIEIGGMLDWEADAYAPRRPMDRHLILRPGPPATAPGAGTLGVALAPAFYRGHPSEAAGLTARVLTLSRQRGAPLLPAGLRPGESGADLRYGAGGLGVDQVQAGGFGNLALFATVRADSGLTLAMPQSLRLSGPLMLSQSAPEGSVVALSAPYLFLNHAAYAPPLGSDSVVQVGMVAPDWLKRGHRLVLDAGMMDLRGMRDLRSFDDVQVNLAGDLRLTGVSVGQDFNGNTLLAAPNRLTITAAQIYPATGSGGGIAAGEYYGQGGGNALKNPDAVLTIRRATEGMPDMPYSAFGAVTLSGPNIVQGGVVRAPLGSIVFMGPEGAPSSVRFLAGSVTSISGQGLVMPYGGTTDGIKYLYGGQEIRVAGVGGNDLNGAPSRMIQINMKSIAADAGSLLDLSGGGELTGAAFVRGRGGSVDVLKYAMADANPGFGFSKSGSAVYAIVPGFGGDYAPATKDAAMPAYGQRVTIGAGVPGLPPGTYTLLPANFALLPGAFRVEAGAPGAFDAAQAAPTRGGSWVTTGRMTAPGVNPGAVPASQLLVTPGAVVRRHAQYNETSYSAFLAANAARTGTPLPMLPADAGMLRLKLTPGAGREGTPALAFGGEAPLPPPPASRRPGGTPAARAPAHGPGRRRPRAAPHHARPGLQRSTHPAA</sequence>